<reference evidence="1" key="1">
    <citation type="journal article" date="2015" name="Nature">
        <title>Complex archaea that bridge the gap between prokaryotes and eukaryotes.</title>
        <authorList>
            <person name="Spang A."/>
            <person name="Saw J.H."/>
            <person name="Jorgensen S.L."/>
            <person name="Zaremba-Niedzwiedzka K."/>
            <person name="Martijn J."/>
            <person name="Lind A.E."/>
            <person name="van Eijk R."/>
            <person name="Schleper C."/>
            <person name="Guy L."/>
            <person name="Ettema T.J."/>
        </authorList>
    </citation>
    <scope>NUCLEOTIDE SEQUENCE</scope>
</reference>
<protein>
    <submittedName>
        <fullName evidence="1">Uncharacterized protein</fullName>
    </submittedName>
</protein>
<comment type="caution">
    <text evidence="1">The sequence shown here is derived from an EMBL/GenBank/DDBJ whole genome shotgun (WGS) entry which is preliminary data.</text>
</comment>
<dbReference type="EMBL" id="LAZR01009302">
    <property type="protein sequence ID" value="KKM73445.1"/>
    <property type="molecule type" value="Genomic_DNA"/>
</dbReference>
<accession>A0A0F9M9U3</accession>
<evidence type="ECO:0000313" key="1">
    <source>
        <dbReference type="EMBL" id="KKM73445.1"/>
    </source>
</evidence>
<proteinExistence type="predicted"/>
<gene>
    <name evidence="1" type="ORF">LCGC14_1410430</name>
</gene>
<sequence length="46" mass="5094">MNVLLRNVGQNRLMDAVISNRVEGGFVRRRGGALQRTGLVRAQSAR</sequence>
<name>A0A0F9M9U3_9ZZZZ</name>
<dbReference type="AlphaFoldDB" id="A0A0F9M9U3"/>
<organism evidence="1">
    <name type="scientific">marine sediment metagenome</name>
    <dbReference type="NCBI Taxonomy" id="412755"/>
    <lineage>
        <taxon>unclassified sequences</taxon>
        <taxon>metagenomes</taxon>
        <taxon>ecological metagenomes</taxon>
    </lineage>
</organism>